<evidence type="ECO:0000256" key="3">
    <source>
        <dbReference type="ARBA" id="ARBA00022692"/>
    </source>
</evidence>
<feature type="transmembrane region" description="Helical" evidence="7">
    <location>
        <begin position="374"/>
        <end position="395"/>
    </location>
</feature>
<sequence>MSTRMINAVFPSPPARRPVLLMTLGSFTLGTDAFLVSGVLPEVGDDLGVSVGTAGLLITVFAAVYAAAGPLLAVGTGSLDRRRVLMYSLVGFVLANLLAAVAPNYPVMMVARVLAALSAAMYMPSASSSAATIVAPAERGRALTAILGGLTLASALGVPLGTVIANFVNWRAAFVFVAALSLVALIGLARALPAVPSAGVASLAARARAAVLPGVPSILLGSLMTYAAMFGLYAYLAWFVDRTAGIDGGALTWVYLVYGVCGVVSNFAAGWLIDHFPPQRIAVLSTTLLVPVMGLLAVLAHYGGDNTTTVVCLFALTVLWSLIGWTVNPAQQKRLVNAGGEHTQVVLSLSGSAVYAGQALGSLAGGLVLGRGAFALGLTGLGLQVLTLAVMGLSLRGGRGRKAAPAEAAGVPERAASASEPTG</sequence>
<name>A0ABN3WDE8_STRTU</name>
<dbReference type="InterPro" id="IPR036259">
    <property type="entry name" value="MFS_trans_sf"/>
</dbReference>
<comment type="subcellular location">
    <subcellularLocation>
        <location evidence="1">Cell membrane</location>
        <topology evidence="1">Multi-pass membrane protein</topology>
    </subcellularLocation>
</comment>
<proteinExistence type="predicted"/>
<dbReference type="PROSITE" id="PS50850">
    <property type="entry name" value="MFS"/>
    <property type="match status" value="1"/>
</dbReference>
<feature type="transmembrane region" description="Helical" evidence="7">
    <location>
        <begin position="114"/>
        <end position="135"/>
    </location>
</feature>
<evidence type="ECO:0000256" key="6">
    <source>
        <dbReference type="SAM" id="MobiDB-lite"/>
    </source>
</evidence>
<feature type="transmembrane region" description="Helical" evidence="7">
    <location>
        <begin position="84"/>
        <end position="102"/>
    </location>
</feature>
<feature type="domain" description="Major facilitator superfamily (MFS) profile" evidence="8">
    <location>
        <begin position="18"/>
        <end position="399"/>
    </location>
</feature>
<feature type="transmembrane region" description="Helical" evidence="7">
    <location>
        <begin position="170"/>
        <end position="189"/>
    </location>
</feature>
<keyword evidence="10" id="KW-1185">Reference proteome</keyword>
<evidence type="ECO:0000313" key="10">
    <source>
        <dbReference type="Proteomes" id="UP001501102"/>
    </source>
</evidence>
<dbReference type="Pfam" id="PF07690">
    <property type="entry name" value="MFS_1"/>
    <property type="match status" value="1"/>
</dbReference>
<organism evidence="9 10">
    <name type="scientific">Streptomyces thioluteus</name>
    <dbReference type="NCBI Taxonomy" id="66431"/>
    <lineage>
        <taxon>Bacteria</taxon>
        <taxon>Bacillati</taxon>
        <taxon>Actinomycetota</taxon>
        <taxon>Actinomycetes</taxon>
        <taxon>Kitasatosporales</taxon>
        <taxon>Streptomycetaceae</taxon>
        <taxon>Streptomyces</taxon>
    </lineage>
</organism>
<dbReference type="EMBL" id="BAAAXZ010000017">
    <property type="protein sequence ID" value="GAA2911298.1"/>
    <property type="molecule type" value="Genomic_DNA"/>
</dbReference>
<dbReference type="SUPFAM" id="SSF103473">
    <property type="entry name" value="MFS general substrate transporter"/>
    <property type="match status" value="1"/>
</dbReference>
<dbReference type="PANTHER" id="PTHR43124:SF10">
    <property type="entry name" value="PURINE EFFLUX PUMP PBUE"/>
    <property type="match status" value="1"/>
</dbReference>
<dbReference type="InterPro" id="IPR050189">
    <property type="entry name" value="MFS_Efflux_Transporters"/>
</dbReference>
<keyword evidence="2" id="KW-1003">Cell membrane</keyword>
<dbReference type="Gene3D" id="1.20.1250.20">
    <property type="entry name" value="MFS general substrate transporter like domains"/>
    <property type="match status" value="1"/>
</dbReference>
<gene>
    <name evidence="9" type="ORF">GCM10020221_03840</name>
</gene>
<feature type="transmembrane region" description="Helical" evidence="7">
    <location>
        <begin position="142"/>
        <end position="164"/>
    </location>
</feature>
<dbReference type="CDD" id="cd17324">
    <property type="entry name" value="MFS_NepI_like"/>
    <property type="match status" value="1"/>
</dbReference>
<dbReference type="PANTHER" id="PTHR43124">
    <property type="entry name" value="PURINE EFFLUX PUMP PBUE"/>
    <property type="match status" value="1"/>
</dbReference>
<protein>
    <submittedName>
        <fullName evidence="9">MFS transporter</fullName>
    </submittedName>
</protein>
<evidence type="ECO:0000256" key="4">
    <source>
        <dbReference type="ARBA" id="ARBA00022989"/>
    </source>
</evidence>
<evidence type="ECO:0000256" key="7">
    <source>
        <dbReference type="SAM" id="Phobius"/>
    </source>
</evidence>
<dbReference type="InterPro" id="IPR011701">
    <property type="entry name" value="MFS"/>
</dbReference>
<keyword evidence="5 7" id="KW-0472">Membrane</keyword>
<evidence type="ECO:0000313" key="9">
    <source>
        <dbReference type="EMBL" id="GAA2911298.1"/>
    </source>
</evidence>
<feature type="transmembrane region" description="Helical" evidence="7">
    <location>
        <begin position="281"/>
        <end position="302"/>
    </location>
</feature>
<accession>A0ABN3WDE8</accession>
<evidence type="ECO:0000256" key="2">
    <source>
        <dbReference type="ARBA" id="ARBA00022475"/>
    </source>
</evidence>
<evidence type="ECO:0000259" key="8">
    <source>
        <dbReference type="PROSITE" id="PS50850"/>
    </source>
</evidence>
<reference evidence="9 10" key="1">
    <citation type="journal article" date="2019" name="Int. J. Syst. Evol. Microbiol.">
        <title>The Global Catalogue of Microorganisms (GCM) 10K type strain sequencing project: providing services to taxonomists for standard genome sequencing and annotation.</title>
        <authorList>
            <consortium name="The Broad Institute Genomics Platform"/>
            <consortium name="The Broad Institute Genome Sequencing Center for Infectious Disease"/>
            <person name="Wu L."/>
            <person name="Ma J."/>
        </authorList>
    </citation>
    <scope>NUCLEOTIDE SEQUENCE [LARGE SCALE GENOMIC DNA]</scope>
    <source>
        <strain evidence="9 10">JCM 4087</strain>
    </source>
</reference>
<comment type="caution">
    <text evidence="9">The sequence shown here is derived from an EMBL/GenBank/DDBJ whole genome shotgun (WGS) entry which is preliminary data.</text>
</comment>
<feature type="transmembrane region" description="Helical" evidence="7">
    <location>
        <begin position="308"/>
        <end position="325"/>
    </location>
</feature>
<evidence type="ECO:0000256" key="1">
    <source>
        <dbReference type="ARBA" id="ARBA00004651"/>
    </source>
</evidence>
<feature type="region of interest" description="Disordered" evidence="6">
    <location>
        <begin position="404"/>
        <end position="423"/>
    </location>
</feature>
<feature type="transmembrane region" description="Helical" evidence="7">
    <location>
        <begin position="250"/>
        <end position="269"/>
    </location>
</feature>
<feature type="transmembrane region" description="Helical" evidence="7">
    <location>
        <begin position="210"/>
        <end position="238"/>
    </location>
</feature>
<keyword evidence="3 7" id="KW-0812">Transmembrane</keyword>
<evidence type="ECO:0000256" key="5">
    <source>
        <dbReference type="ARBA" id="ARBA00023136"/>
    </source>
</evidence>
<keyword evidence="4 7" id="KW-1133">Transmembrane helix</keyword>
<dbReference type="InterPro" id="IPR020846">
    <property type="entry name" value="MFS_dom"/>
</dbReference>
<dbReference type="Proteomes" id="UP001501102">
    <property type="component" value="Unassembled WGS sequence"/>
</dbReference>
<feature type="transmembrane region" description="Helical" evidence="7">
    <location>
        <begin position="49"/>
        <end position="72"/>
    </location>
</feature>